<organism evidence="1 2">
    <name type="scientific">Dermacentor silvarum</name>
    <name type="common">Tick</name>
    <dbReference type="NCBI Taxonomy" id="543639"/>
    <lineage>
        <taxon>Eukaryota</taxon>
        <taxon>Metazoa</taxon>
        <taxon>Ecdysozoa</taxon>
        <taxon>Arthropoda</taxon>
        <taxon>Chelicerata</taxon>
        <taxon>Arachnida</taxon>
        <taxon>Acari</taxon>
        <taxon>Parasitiformes</taxon>
        <taxon>Ixodida</taxon>
        <taxon>Ixodoidea</taxon>
        <taxon>Ixodidae</taxon>
        <taxon>Rhipicephalinae</taxon>
        <taxon>Dermacentor</taxon>
    </lineage>
</organism>
<evidence type="ECO:0000313" key="2">
    <source>
        <dbReference type="Proteomes" id="UP000821865"/>
    </source>
</evidence>
<dbReference type="Proteomes" id="UP000821865">
    <property type="component" value="Chromosome 8"/>
</dbReference>
<dbReference type="EMBL" id="CM023477">
    <property type="protein sequence ID" value="KAH7936722.1"/>
    <property type="molecule type" value="Genomic_DNA"/>
</dbReference>
<evidence type="ECO:0000313" key="1">
    <source>
        <dbReference type="EMBL" id="KAH7936722.1"/>
    </source>
</evidence>
<accession>A0ACB8C724</accession>
<reference evidence="1" key="1">
    <citation type="submission" date="2020-05" db="EMBL/GenBank/DDBJ databases">
        <title>Large-scale comparative analyses of tick genomes elucidate their genetic diversity and vector capacities.</title>
        <authorList>
            <person name="Jia N."/>
            <person name="Wang J."/>
            <person name="Shi W."/>
            <person name="Du L."/>
            <person name="Sun Y."/>
            <person name="Zhan W."/>
            <person name="Jiang J."/>
            <person name="Wang Q."/>
            <person name="Zhang B."/>
            <person name="Ji P."/>
            <person name="Sakyi L.B."/>
            <person name="Cui X."/>
            <person name="Yuan T."/>
            <person name="Jiang B."/>
            <person name="Yang W."/>
            <person name="Lam T.T.-Y."/>
            <person name="Chang Q."/>
            <person name="Ding S."/>
            <person name="Wang X."/>
            <person name="Zhu J."/>
            <person name="Ruan X."/>
            <person name="Zhao L."/>
            <person name="Wei J."/>
            <person name="Que T."/>
            <person name="Du C."/>
            <person name="Cheng J."/>
            <person name="Dai P."/>
            <person name="Han X."/>
            <person name="Huang E."/>
            <person name="Gao Y."/>
            <person name="Liu J."/>
            <person name="Shao H."/>
            <person name="Ye R."/>
            <person name="Li L."/>
            <person name="Wei W."/>
            <person name="Wang X."/>
            <person name="Wang C."/>
            <person name="Yang T."/>
            <person name="Huo Q."/>
            <person name="Li W."/>
            <person name="Guo W."/>
            <person name="Chen H."/>
            <person name="Zhou L."/>
            <person name="Ni X."/>
            <person name="Tian J."/>
            <person name="Zhou Y."/>
            <person name="Sheng Y."/>
            <person name="Liu T."/>
            <person name="Pan Y."/>
            <person name="Xia L."/>
            <person name="Li J."/>
            <person name="Zhao F."/>
            <person name="Cao W."/>
        </authorList>
    </citation>
    <scope>NUCLEOTIDE SEQUENCE</scope>
    <source>
        <strain evidence="1">Dsil-2018</strain>
    </source>
</reference>
<comment type="caution">
    <text evidence="1">The sequence shown here is derived from an EMBL/GenBank/DDBJ whole genome shotgun (WGS) entry which is preliminary data.</text>
</comment>
<proteinExistence type="predicted"/>
<protein>
    <submittedName>
        <fullName evidence="1">Uncharacterized protein</fullName>
    </submittedName>
</protein>
<sequence length="396" mass="45140">MNIINTYRLPNTKFQRTPWHHLLRQLEKPDLLWTGDFNSRHAYWGYPDSSAAGRILLDLAYTHHLSLLNGVSTPTRTGNSVQRDTNHDLAWGRGRKTPDCRNLGETFGSDHRILEITVPLPNRQRGPNSIATELKDLDAFRKVATKFQTSTLDAWNHSLHTAHGQTTKTVQRNEDNPQIDGHLVTLWDKRHALTRSWKLTKLNKRLRDRIEDITQETQAYADKLATDNWLDICESADQAEWVGAVPAVNERSSPVRYQMALVGSAKLGEPRERVRHNRLLGSWPRCRVADRVGLPCCREQFTFSCAGRLYEFFVQTTLRLQAPTPPPSSSVLEVYGCSVGPFLGRFSNGLSQRDLPQRWVCGTGEVATRPNSEPPYKRRHKSHRCTLVVSKQHGEI</sequence>
<gene>
    <name evidence="1" type="ORF">HPB49_003407</name>
</gene>
<keyword evidence="2" id="KW-1185">Reference proteome</keyword>
<name>A0ACB8C724_DERSI</name>